<comment type="similarity">
    <text evidence="2">Belongs to the YPP1 family.</text>
</comment>
<dbReference type="EMBL" id="MCFF01000010">
    <property type="protein sequence ID" value="ORZ22754.1"/>
    <property type="molecule type" value="Genomic_DNA"/>
</dbReference>
<dbReference type="AlphaFoldDB" id="A0A1Y2GVM3"/>
<gene>
    <name evidence="4" type="ORF">BCR41DRAFT_349614</name>
</gene>
<keyword evidence="5" id="KW-1185">Reference proteome</keyword>
<dbReference type="InterPro" id="IPR011990">
    <property type="entry name" value="TPR-like_helical_dom_sf"/>
</dbReference>
<dbReference type="InParanoid" id="A0A1Y2GVM3"/>
<dbReference type="InterPro" id="IPR019734">
    <property type="entry name" value="TPR_rpt"/>
</dbReference>
<dbReference type="OrthoDB" id="29013at2759"/>
<dbReference type="InterPro" id="IPR051722">
    <property type="entry name" value="Endocytosis_PI4K-reg_protein"/>
</dbReference>
<protein>
    <recommendedName>
        <fullName evidence="6">TPR-like protein</fullName>
    </recommendedName>
</protein>
<comment type="caution">
    <text evidence="4">The sequence shown here is derived from an EMBL/GenBank/DDBJ whole genome shotgun (WGS) entry which is preliminary data.</text>
</comment>
<keyword evidence="3" id="KW-0802">TPR repeat</keyword>
<name>A0A1Y2GVM3_9FUNG</name>
<dbReference type="Proteomes" id="UP000193648">
    <property type="component" value="Unassembled WGS sequence"/>
</dbReference>
<evidence type="ECO:0000313" key="4">
    <source>
        <dbReference type="EMBL" id="ORZ22754.1"/>
    </source>
</evidence>
<dbReference type="SMART" id="SM00028">
    <property type="entry name" value="TPR"/>
    <property type="match status" value="5"/>
</dbReference>
<comment type="function">
    <text evidence="1">Involved in endocytosis.</text>
</comment>
<dbReference type="RefSeq" id="XP_021883308.1">
    <property type="nucleotide sequence ID" value="XM_022023497.1"/>
</dbReference>
<sequence>MGSIPAMLPECLSTLYTYIRVLRNHRDQMVYTTGFVKRDGEFGYFAAVEAGLFLLFWDQIAAIRAFRAYHNQALSWPTNFRLGRRANLYRYFSQTLSSCYKSLEYQNGAGGAPRAIGEHLQLHPTALCLEVAQIHASWEDSLYAITAFPRADQKNWRVLVMIEQIMEDHKVLGSSSEADKRALVETIYRASQKTFQSPRILRLLFFALIEMGQYDEAELALKSYMEMAELNLKVKNAAANETLSYEQRVRLDVESQYEITTVMIAGSVLYGKELNKPTEALTCASNALDNVHKYLQSHESTSELLNSAYKYQGIAYGLLASSEHEPEKRSDFYAKAIESLAKSIQILPAAFDGHYLLALQLAEMRDIPKATMTAKQSLSINPSYIPSWHLLALLLSSQKDYERALNICAVGLKESEWDITQADGYSASGLDGEEYLSFCITQALLHDKVHGPEAALEPHEALFVLYSKVFAIEPEPTAESLYGVNSIQRRDQSELDVSTGSTIVGRLHAGSILSIRDVPKPSYTPSIASIGSTTSKDRRIPPSATSAQSTLIKSALSLPSVAQRPTTKSIMRIARANTVLVTLWLLSASIFRRLGRMEDALKAIEEAERVDSSNPDVWYQLGLLYAAQGDPETASVSFSKALAISPYHSACLARVGRSYLDAGSLDMAEYVLETTTKSHGWDCAEAWLYLGRVMEASDRLTRAKECLWYALDLENS</sequence>
<organism evidence="4 5">
    <name type="scientific">Lobosporangium transversale</name>
    <dbReference type="NCBI Taxonomy" id="64571"/>
    <lineage>
        <taxon>Eukaryota</taxon>
        <taxon>Fungi</taxon>
        <taxon>Fungi incertae sedis</taxon>
        <taxon>Mucoromycota</taxon>
        <taxon>Mortierellomycotina</taxon>
        <taxon>Mortierellomycetes</taxon>
        <taxon>Mortierellales</taxon>
        <taxon>Mortierellaceae</taxon>
        <taxon>Lobosporangium</taxon>
    </lineage>
</organism>
<dbReference type="GeneID" id="33565341"/>
<dbReference type="PROSITE" id="PS50005">
    <property type="entry name" value="TPR"/>
    <property type="match status" value="1"/>
</dbReference>
<proteinExistence type="inferred from homology"/>
<evidence type="ECO:0000256" key="1">
    <source>
        <dbReference type="ARBA" id="ARBA00002550"/>
    </source>
</evidence>
<evidence type="ECO:0000313" key="5">
    <source>
        <dbReference type="Proteomes" id="UP000193648"/>
    </source>
</evidence>
<reference evidence="4 5" key="1">
    <citation type="submission" date="2016-07" db="EMBL/GenBank/DDBJ databases">
        <title>Pervasive Adenine N6-methylation of Active Genes in Fungi.</title>
        <authorList>
            <consortium name="DOE Joint Genome Institute"/>
            <person name="Mondo S.J."/>
            <person name="Dannebaum R.O."/>
            <person name="Kuo R.C."/>
            <person name="Labutti K."/>
            <person name="Haridas S."/>
            <person name="Kuo A."/>
            <person name="Salamov A."/>
            <person name="Ahrendt S.R."/>
            <person name="Lipzen A."/>
            <person name="Sullivan W."/>
            <person name="Andreopoulos W.B."/>
            <person name="Clum A."/>
            <person name="Lindquist E."/>
            <person name="Daum C."/>
            <person name="Ramamoorthy G.K."/>
            <person name="Gryganskyi A."/>
            <person name="Culley D."/>
            <person name="Magnuson J.K."/>
            <person name="James T.Y."/>
            <person name="O'Malley M.A."/>
            <person name="Stajich J.E."/>
            <person name="Spatafora J.W."/>
            <person name="Visel A."/>
            <person name="Grigoriev I.V."/>
        </authorList>
    </citation>
    <scope>NUCLEOTIDE SEQUENCE [LARGE SCALE GENOMIC DNA]</scope>
    <source>
        <strain evidence="4 5">NRRL 3116</strain>
    </source>
</reference>
<dbReference type="Gene3D" id="1.25.40.10">
    <property type="entry name" value="Tetratricopeptide repeat domain"/>
    <property type="match status" value="2"/>
</dbReference>
<evidence type="ECO:0008006" key="6">
    <source>
        <dbReference type="Google" id="ProtNLM"/>
    </source>
</evidence>
<evidence type="ECO:0000256" key="2">
    <source>
        <dbReference type="ARBA" id="ARBA00038251"/>
    </source>
</evidence>
<accession>A0A1Y2GVM3</accession>
<feature type="repeat" description="TPR" evidence="3">
    <location>
        <begin position="615"/>
        <end position="648"/>
    </location>
</feature>
<dbReference type="PANTHER" id="PTHR23083">
    <property type="entry name" value="TETRATRICOPEPTIDE REPEAT PROTEIN, TPR"/>
    <property type="match status" value="1"/>
</dbReference>
<evidence type="ECO:0000256" key="3">
    <source>
        <dbReference type="PROSITE-ProRule" id="PRU00339"/>
    </source>
</evidence>
<dbReference type="SUPFAM" id="SSF48452">
    <property type="entry name" value="TPR-like"/>
    <property type="match status" value="2"/>
</dbReference>
<dbReference type="STRING" id="64571.A0A1Y2GVM3"/>
<dbReference type="PANTHER" id="PTHR23083:SF464">
    <property type="entry name" value="TETRATRICOPEPTIDE REPEAT DOMAIN 7, ISOFORM A"/>
    <property type="match status" value="1"/>
</dbReference>
<dbReference type="Pfam" id="PF13414">
    <property type="entry name" value="TPR_11"/>
    <property type="match status" value="1"/>
</dbReference>